<proteinExistence type="predicted"/>
<organism evidence="1 2">
    <name type="scientific">Acetobacter nitrogenifigens DSM 23921 = NBRC 105050</name>
    <dbReference type="NCBI Taxonomy" id="1120919"/>
    <lineage>
        <taxon>Bacteria</taxon>
        <taxon>Pseudomonadati</taxon>
        <taxon>Pseudomonadota</taxon>
        <taxon>Alphaproteobacteria</taxon>
        <taxon>Acetobacterales</taxon>
        <taxon>Acetobacteraceae</taxon>
        <taxon>Acetobacter</taxon>
    </lineage>
</organism>
<sequence length="191" mass="22498">MRSAVSFERRDSLAEQCMDLQPELRSFLRQRPDNPISDSWEFLAYSFERGFEEMWDRAQADRSMSALQRPLLMLWRQSVELHIKSAIAYTAGELRGSLGHDLNKLFSRLLRERATLGYCDNDDLARRVQTMIAEVQYFDPLAERFRYPHTKDGRPFDDIEVDLDQLFQAHWIITTWCQGAEIEVEQSRGIF</sequence>
<gene>
    <name evidence="1" type="ORF">ANI02nite_27580</name>
</gene>
<dbReference type="AlphaFoldDB" id="A0A511XD35"/>
<dbReference type="Proteomes" id="UP000321635">
    <property type="component" value="Unassembled WGS sequence"/>
</dbReference>
<comment type="caution">
    <text evidence="1">The sequence shown here is derived from an EMBL/GenBank/DDBJ whole genome shotgun (WGS) entry which is preliminary data.</text>
</comment>
<accession>A0A511XD35</accession>
<keyword evidence="2" id="KW-1185">Reference proteome</keyword>
<protein>
    <recommendedName>
        <fullName evidence="3">HEPN domain-containing protein</fullName>
    </recommendedName>
</protein>
<reference evidence="1 2" key="1">
    <citation type="submission" date="2019-07" db="EMBL/GenBank/DDBJ databases">
        <title>Whole genome shotgun sequence of Acetobacter nitrogenifigens NBRC 105050.</title>
        <authorList>
            <person name="Hosoyama A."/>
            <person name="Uohara A."/>
            <person name="Ohji S."/>
            <person name="Ichikawa N."/>
        </authorList>
    </citation>
    <scope>NUCLEOTIDE SEQUENCE [LARGE SCALE GENOMIC DNA]</scope>
    <source>
        <strain evidence="1 2">NBRC 105050</strain>
    </source>
</reference>
<dbReference type="EMBL" id="BJYF01000021">
    <property type="protein sequence ID" value="GEN60874.1"/>
    <property type="molecule type" value="Genomic_DNA"/>
</dbReference>
<evidence type="ECO:0008006" key="3">
    <source>
        <dbReference type="Google" id="ProtNLM"/>
    </source>
</evidence>
<name>A0A511XD35_9PROT</name>
<dbReference type="OrthoDB" id="7833188at2"/>
<evidence type="ECO:0000313" key="2">
    <source>
        <dbReference type="Proteomes" id="UP000321635"/>
    </source>
</evidence>
<evidence type="ECO:0000313" key="1">
    <source>
        <dbReference type="EMBL" id="GEN60874.1"/>
    </source>
</evidence>